<gene>
    <name evidence="1" type="ORF">MSZNOR_1770</name>
</gene>
<dbReference type="RefSeq" id="WP_156912707.1">
    <property type="nucleotide sequence ID" value="NZ_OX458333.1"/>
</dbReference>
<dbReference type="EMBL" id="OX458333">
    <property type="protein sequence ID" value="CAI8810618.1"/>
    <property type="molecule type" value="Genomic_DNA"/>
</dbReference>
<proteinExistence type="predicted"/>
<evidence type="ECO:0000313" key="2">
    <source>
        <dbReference type="Proteomes" id="UP001162030"/>
    </source>
</evidence>
<reference evidence="1 2" key="1">
    <citation type="submission" date="2023-03" db="EMBL/GenBank/DDBJ databases">
        <authorList>
            <person name="Pearce D."/>
        </authorList>
    </citation>
    <scope>NUCLEOTIDE SEQUENCE [LARGE SCALE GENOMIC DNA]</scope>
    <source>
        <strain evidence="1">Msz</strain>
    </source>
</reference>
<evidence type="ECO:0000313" key="1">
    <source>
        <dbReference type="EMBL" id="CAI8810618.1"/>
    </source>
</evidence>
<dbReference type="Proteomes" id="UP001162030">
    <property type="component" value="Chromosome"/>
</dbReference>
<protein>
    <submittedName>
        <fullName evidence="1">Uncharacterized protein</fullName>
    </submittedName>
</protein>
<keyword evidence="2" id="KW-1185">Reference proteome</keyword>
<organism evidence="1 2">
    <name type="scientific">Methylocaldum szegediense</name>
    <dbReference type="NCBI Taxonomy" id="73780"/>
    <lineage>
        <taxon>Bacteria</taxon>
        <taxon>Pseudomonadati</taxon>
        <taxon>Pseudomonadota</taxon>
        <taxon>Gammaproteobacteria</taxon>
        <taxon>Methylococcales</taxon>
        <taxon>Methylococcaceae</taxon>
        <taxon>Methylocaldum</taxon>
    </lineage>
</organism>
<accession>A0ABM9I0J3</accession>
<name>A0ABM9I0J3_9GAMM</name>
<sequence length="53" mass="6350">MNTGNIDKEVLSLLQFKDKLKELGHFYTGYDNIEHLKRQFKDQLEKLIDKKLI</sequence>